<dbReference type="Gene3D" id="3.60.150.10">
    <property type="entry name" value="Chorismate synthase AroC"/>
    <property type="match status" value="1"/>
</dbReference>
<comment type="function">
    <text evidence="11">Catalyzes the anti-1,4-elimination of the C-3 phosphate and the C-6 proR hydrogen from 5-enolpyruvylshikimate-3-phosphate (EPSP) to yield chorismate, which is the branch point compound that serves as the starting substrate for the three terminal pathways of aromatic amino acid biosynthesis. This reaction introduces a second double bond into the aromatic ring system.</text>
</comment>
<dbReference type="PIRSF" id="PIRSF001456">
    <property type="entry name" value="Chorismate_synth"/>
    <property type="match status" value="1"/>
</dbReference>
<dbReference type="InterPro" id="IPR000453">
    <property type="entry name" value="Chorismate_synth"/>
</dbReference>
<proteinExistence type="inferred from homology"/>
<feature type="binding site" evidence="11">
    <location>
        <position position="348"/>
    </location>
    <ligand>
        <name>FMN</name>
        <dbReference type="ChEBI" id="CHEBI:58210"/>
    </ligand>
</feature>
<evidence type="ECO:0000256" key="11">
    <source>
        <dbReference type="HAMAP-Rule" id="MF_00300"/>
    </source>
</evidence>
<feature type="binding site" evidence="11">
    <location>
        <position position="46"/>
    </location>
    <ligand>
        <name>NADP(+)</name>
        <dbReference type="ChEBI" id="CHEBI:58349"/>
    </ligand>
</feature>
<comment type="subunit">
    <text evidence="11">Homotetramer.</text>
</comment>
<dbReference type="NCBIfam" id="TIGR00033">
    <property type="entry name" value="aroC"/>
    <property type="match status" value="1"/>
</dbReference>
<evidence type="ECO:0000313" key="14">
    <source>
        <dbReference type="Proteomes" id="UP000002221"/>
    </source>
</evidence>
<organism evidence="13 14">
    <name type="scientific">Rhodothermus marinus (strain ATCC 43812 / DSM 4252 / R-10)</name>
    <name type="common">Rhodothermus obamensis</name>
    <dbReference type="NCBI Taxonomy" id="518766"/>
    <lineage>
        <taxon>Bacteria</taxon>
        <taxon>Pseudomonadati</taxon>
        <taxon>Rhodothermota</taxon>
        <taxon>Rhodothermia</taxon>
        <taxon>Rhodothermales</taxon>
        <taxon>Rhodothermaceae</taxon>
        <taxon>Rhodothermus</taxon>
    </lineage>
</organism>
<dbReference type="eggNOG" id="COG0082">
    <property type="taxonomic scope" value="Bacteria"/>
</dbReference>
<dbReference type="PROSITE" id="PS00787">
    <property type="entry name" value="CHORISMATE_SYNTHASE_1"/>
    <property type="match status" value="1"/>
</dbReference>
<keyword evidence="6 11" id="KW-0288">FMN</keyword>
<comment type="cofactor">
    <cofactor evidence="11 12">
        <name>FMNH2</name>
        <dbReference type="ChEBI" id="CHEBI:57618"/>
    </cofactor>
    <text evidence="11 12">Reduced FMN (FMNH(2)).</text>
</comment>
<dbReference type="NCBIfam" id="NF003793">
    <property type="entry name" value="PRK05382.1"/>
    <property type="match status" value="1"/>
</dbReference>
<gene>
    <name evidence="11" type="primary">aroC</name>
    <name evidence="13" type="ordered locus">Rmar_1849</name>
</gene>
<feature type="binding site" evidence="11">
    <location>
        <begin position="263"/>
        <end position="264"/>
    </location>
    <ligand>
        <name>FMN</name>
        <dbReference type="ChEBI" id="CHEBI:58210"/>
    </ligand>
</feature>
<dbReference type="HAMAP" id="MF_00300">
    <property type="entry name" value="Chorismate_synth"/>
    <property type="match status" value="1"/>
</dbReference>
<keyword evidence="7 11" id="KW-0274">FAD</keyword>
<evidence type="ECO:0000256" key="8">
    <source>
        <dbReference type="ARBA" id="ARBA00022857"/>
    </source>
</evidence>
<reference evidence="13 14" key="1">
    <citation type="journal article" date="2009" name="Stand. Genomic Sci.">
        <title>Complete genome sequence of Rhodothermus marinus type strain (R-10).</title>
        <authorList>
            <person name="Nolan M."/>
            <person name="Tindall B.J."/>
            <person name="Pomrenke H."/>
            <person name="Lapidus A."/>
            <person name="Copeland A."/>
            <person name="Glavina Del Rio T."/>
            <person name="Lucas S."/>
            <person name="Chen F."/>
            <person name="Tice H."/>
            <person name="Cheng J.F."/>
            <person name="Saunders E."/>
            <person name="Han C."/>
            <person name="Bruce D."/>
            <person name="Goodwin L."/>
            <person name="Chain P."/>
            <person name="Pitluck S."/>
            <person name="Ovchinikova G."/>
            <person name="Pati A."/>
            <person name="Ivanova N."/>
            <person name="Mavromatis K."/>
            <person name="Chen A."/>
            <person name="Palaniappan K."/>
            <person name="Land M."/>
            <person name="Hauser L."/>
            <person name="Chang Y.J."/>
            <person name="Jeffries C.D."/>
            <person name="Brettin T."/>
            <person name="Goker M."/>
            <person name="Bristow J."/>
            <person name="Eisen J.A."/>
            <person name="Markowitz V."/>
            <person name="Hugenholtz P."/>
            <person name="Kyrpides N.C."/>
            <person name="Klenk H.P."/>
            <person name="Detter J.C."/>
        </authorList>
    </citation>
    <scope>NUCLEOTIDE SEQUENCE [LARGE SCALE GENOMIC DNA]</scope>
    <source>
        <strain evidence="14">ATCC 43812 / DSM 4252 / R-10</strain>
    </source>
</reference>
<evidence type="ECO:0000256" key="12">
    <source>
        <dbReference type="RuleBase" id="RU000605"/>
    </source>
</evidence>
<keyword evidence="14" id="KW-1185">Reference proteome</keyword>
<keyword evidence="4 11" id="KW-0028">Amino-acid biosynthesis</keyword>
<dbReference type="GO" id="GO:0010181">
    <property type="term" value="F:FMN binding"/>
    <property type="evidence" value="ECO:0007669"/>
    <property type="project" value="TreeGrafter"/>
</dbReference>
<evidence type="ECO:0000256" key="9">
    <source>
        <dbReference type="ARBA" id="ARBA00023141"/>
    </source>
</evidence>
<dbReference type="KEGG" id="rmr:Rmar_1849"/>
<dbReference type="SUPFAM" id="SSF103263">
    <property type="entry name" value="Chorismate synthase, AroC"/>
    <property type="match status" value="1"/>
</dbReference>
<dbReference type="GO" id="GO:0009423">
    <property type="term" value="P:chorismate biosynthetic process"/>
    <property type="evidence" value="ECO:0007669"/>
    <property type="project" value="UniProtKB-UniRule"/>
</dbReference>
<keyword evidence="5 11" id="KW-0285">Flavoprotein</keyword>
<comment type="catalytic activity">
    <reaction evidence="11 12">
        <text>5-O-(1-carboxyvinyl)-3-phosphoshikimate = chorismate + phosphate</text>
        <dbReference type="Rhea" id="RHEA:21020"/>
        <dbReference type="ChEBI" id="CHEBI:29748"/>
        <dbReference type="ChEBI" id="CHEBI:43474"/>
        <dbReference type="ChEBI" id="CHEBI:57701"/>
        <dbReference type="EC" id="4.2.3.5"/>
    </reaction>
</comment>
<dbReference type="PANTHER" id="PTHR21085:SF0">
    <property type="entry name" value="CHORISMATE SYNTHASE"/>
    <property type="match status" value="1"/>
</dbReference>
<dbReference type="OrthoDB" id="9771806at2"/>
<dbReference type="CDD" id="cd07304">
    <property type="entry name" value="Chorismate_synthase"/>
    <property type="match status" value="1"/>
</dbReference>
<comment type="similarity">
    <text evidence="2 11 12">Belongs to the chorismate synthase family.</text>
</comment>
<dbReference type="InterPro" id="IPR020541">
    <property type="entry name" value="Chorismate_synthase_CS"/>
</dbReference>
<evidence type="ECO:0000256" key="7">
    <source>
        <dbReference type="ARBA" id="ARBA00022827"/>
    </source>
</evidence>
<evidence type="ECO:0000256" key="10">
    <source>
        <dbReference type="ARBA" id="ARBA00023239"/>
    </source>
</evidence>
<dbReference type="GO" id="GO:0008652">
    <property type="term" value="P:amino acid biosynthetic process"/>
    <property type="evidence" value="ECO:0007669"/>
    <property type="project" value="UniProtKB-KW"/>
</dbReference>
<evidence type="ECO:0000256" key="2">
    <source>
        <dbReference type="ARBA" id="ARBA00008014"/>
    </source>
</evidence>
<dbReference type="UniPathway" id="UPA00053">
    <property type="reaction ID" value="UER00090"/>
</dbReference>
<keyword evidence="10 11" id="KW-0456">Lyase</keyword>
<dbReference type="EC" id="4.2.3.5" evidence="3 11"/>
<dbReference type="RefSeq" id="WP_012844343.1">
    <property type="nucleotide sequence ID" value="NC_013501.1"/>
</dbReference>
<evidence type="ECO:0000256" key="6">
    <source>
        <dbReference type="ARBA" id="ARBA00022643"/>
    </source>
</evidence>
<dbReference type="STRING" id="518766.Rmar_1849"/>
<feature type="binding site" evidence="11">
    <location>
        <begin position="322"/>
        <end position="326"/>
    </location>
    <ligand>
        <name>FMN</name>
        <dbReference type="ChEBI" id="CHEBI:58210"/>
    </ligand>
</feature>
<feature type="binding site" evidence="11">
    <location>
        <begin position="132"/>
        <end position="134"/>
    </location>
    <ligand>
        <name>FMN</name>
        <dbReference type="ChEBI" id="CHEBI:58210"/>
    </ligand>
</feature>
<dbReference type="HOGENOM" id="CLU_034547_2_0_10"/>
<dbReference type="GO" id="GO:0005829">
    <property type="term" value="C:cytosol"/>
    <property type="evidence" value="ECO:0007669"/>
    <property type="project" value="TreeGrafter"/>
</dbReference>
<evidence type="ECO:0000256" key="4">
    <source>
        <dbReference type="ARBA" id="ARBA00022605"/>
    </source>
</evidence>
<evidence type="ECO:0000256" key="1">
    <source>
        <dbReference type="ARBA" id="ARBA00005044"/>
    </source>
</evidence>
<feature type="binding site" evidence="11">
    <location>
        <position position="40"/>
    </location>
    <ligand>
        <name>NADP(+)</name>
        <dbReference type="ChEBI" id="CHEBI:58349"/>
    </ligand>
</feature>
<dbReference type="AlphaFoldDB" id="D0MJS4"/>
<evidence type="ECO:0000256" key="3">
    <source>
        <dbReference type="ARBA" id="ARBA00013036"/>
    </source>
</evidence>
<dbReference type="PANTHER" id="PTHR21085">
    <property type="entry name" value="CHORISMATE SYNTHASE"/>
    <property type="match status" value="1"/>
</dbReference>
<dbReference type="Pfam" id="PF01264">
    <property type="entry name" value="Chorismate_synt"/>
    <property type="match status" value="1"/>
</dbReference>
<protein>
    <recommendedName>
        <fullName evidence="3 11">Chorismate synthase</fullName>
        <shortName evidence="11">CS</shortName>
        <ecNumber evidence="3 11">4.2.3.5</ecNumber>
    </recommendedName>
    <alternativeName>
        <fullName evidence="11">5-enolpyruvylshikimate-3-phosphate phospholyase</fullName>
    </alternativeName>
</protein>
<feature type="binding site" evidence="11">
    <location>
        <position position="307"/>
    </location>
    <ligand>
        <name>FMN</name>
        <dbReference type="ChEBI" id="CHEBI:58210"/>
    </ligand>
</feature>
<accession>D0MJS4</accession>
<keyword evidence="9 11" id="KW-0057">Aromatic amino acid biosynthesis</keyword>
<comment type="pathway">
    <text evidence="1 11 12">Metabolic intermediate biosynthesis; chorismate biosynthesis; chorismate from D-erythrose 4-phosphate and phosphoenolpyruvate: step 7/7.</text>
</comment>
<dbReference type="GO" id="GO:0004107">
    <property type="term" value="F:chorismate synthase activity"/>
    <property type="evidence" value="ECO:0007669"/>
    <property type="project" value="UniProtKB-UniRule"/>
</dbReference>
<evidence type="ECO:0000256" key="5">
    <source>
        <dbReference type="ARBA" id="ARBA00022630"/>
    </source>
</evidence>
<evidence type="ECO:0000313" key="13">
    <source>
        <dbReference type="EMBL" id="ACY48732.1"/>
    </source>
</evidence>
<dbReference type="EMBL" id="CP001807">
    <property type="protein sequence ID" value="ACY48732.1"/>
    <property type="molecule type" value="Genomic_DNA"/>
</dbReference>
<name>D0MJS4_RHOM4</name>
<dbReference type="GO" id="GO:0009073">
    <property type="term" value="P:aromatic amino acid family biosynthetic process"/>
    <property type="evidence" value="ECO:0007669"/>
    <property type="project" value="UniProtKB-KW"/>
</dbReference>
<sequence length="405" mass="43801">MLRYLTAGESHGEALIGIVEGMPAGVPLTAEVINEQLARRWQGYGRGGRAKIEQDRVHIYSGVRFSKTIGSPIALRIDNAAYHRDRAHWPEVMAVEGTGEGIEKITLPRPGHADLVGAQKYGFDDLRPVIDRASARETAMRVACCTIARQLLRQFGIQIGSHVLRIGQVGYERPEDWQARVEALIAEGAEALARAADQSPVRMLDPELTERAIAHIQETKKQGDSLGGVYEVVVTGVPPGLGSYVHWDRRLDGQLAQAILSIQGQKAVEIGDGIAAASLPGSQVHDPITKENGVFRRRSNHAGGLEGGVTTGMPIIVRGYMKPIPTLIKPLETVDIATGEAQPTRYERSDVTSVPAASVVAEATVAFVIANAFLEKFGGDSLEEIRRRYEAEIGQLSTGLASKLE</sequence>
<dbReference type="Proteomes" id="UP000002221">
    <property type="component" value="Chromosome"/>
</dbReference>
<dbReference type="FunFam" id="3.60.150.10:FF:000002">
    <property type="entry name" value="Chorismate synthase"/>
    <property type="match status" value="1"/>
</dbReference>
<dbReference type="InterPro" id="IPR035904">
    <property type="entry name" value="Chorismate_synth_AroC_sf"/>
</dbReference>
<keyword evidence="8 11" id="KW-0521">NADP</keyword>